<name>A0A517TBX9_9PLAN</name>
<sequence length="80" mass="9274">MLSYRQFHGFESSTCFWGHGPKSDILFRFLKQDAEKLRRAVPEHPLSALRSVSPVQMGLALKLPVRNLMWKVLLTHIKVK</sequence>
<gene>
    <name evidence="1" type="ORF">V22_31440</name>
</gene>
<accession>A0A517TBX9</accession>
<dbReference type="KEGG" id="chya:V22_31440"/>
<reference evidence="1 2" key="1">
    <citation type="submission" date="2019-02" db="EMBL/GenBank/DDBJ databases">
        <title>Deep-cultivation of Planctomycetes and their phenomic and genomic characterization uncovers novel biology.</title>
        <authorList>
            <person name="Wiegand S."/>
            <person name="Jogler M."/>
            <person name="Boedeker C."/>
            <person name="Pinto D."/>
            <person name="Vollmers J."/>
            <person name="Rivas-Marin E."/>
            <person name="Kohn T."/>
            <person name="Peeters S.H."/>
            <person name="Heuer A."/>
            <person name="Rast P."/>
            <person name="Oberbeckmann S."/>
            <person name="Bunk B."/>
            <person name="Jeske O."/>
            <person name="Meyerdierks A."/>
            <person name="Storesund J.E."/>
            <person name="Kallscheuer N."/>
            <person name="Luecker S."/>
            <person name="Lage O.M."/>
            <person name="Pohl T."/>
            <person name="Merkel B.J."/>
            <person name="Hornburger P."/>
            <person name="Mueller R.-W."/>
            <person name="Bruemmer F."/>
            <person name="Labrenz M."/>
            <person name="Spormann A.M."/>
            <person name="Op den Camp H."/>
            <person name="Overmann J."/>
            <person name="Amann R."/>
            <person name="Jetten M.S.M."/>
            <person name="Mascher T."/>
            <person name="Medema M.H."/>
            <person name="Devos D.P."/>
            <person name="Kaster A.-K."/>
            <person name="Ovreas L."/>
            <person name="Rohde M."/>
            <person name="Galperin M.Y."/>
            <person name="Jogler C."/>
        </authorList>
    </citation>
    <scope>NUCLEOTIDE SEQUENCE [LARGE SCALE GENOMIC DNA]</scope>
    <source>
        <strain evidence="1 2">V22</strain>
    </source>
</reference>
<protein>
    <submittedName>
        <fullName evidence="1">Uncharacterized protein</fullName>
    </submittedName>
</protein>
<dbReference type="Proteomes" id="UP000319976">
    <property type="component" value="Chromosome"/>
</dbReference>
<evidence type="ECO:0000313" key="1">
    <source>
        <dbReference type="EMBL" id="QDT65882.1"/>
    </source>
</evidence>
<organism evidence="1 2">
    <name type="scientific">Calycomorphotria hydatis</name>
    <dbReference type="NCBI Taxonomy" id="2528027"/>
    <lineage>
        <taxon>Bacteria</taxon>
        <taxon>Pseudomonadati</taxon>
        <taxon>Planctomycetota</taxon>
        <taxon>Planctomycetia</taxon>
        <taxon>Planctomycetales</taxon>
        <taxon>Planctomycetaceae</taxon>
        <taxon>Calycomorphotria</taxon>
    </lineage>
</organism>
<proteinExistence type="predicted"/>
<dbReference type="EMBL" id="CP036316">
    <property type="protein sequence ID" value="QDT65882.1"/>
    <property type="molecule type" value="Genomic_DNA"/>
</dbReference>
<keyword evidence="2" id="KW-1185">Reference proteome</keyword>
<evidence type="ECO:0000313" key="2">
    <source>
        <dbReference type="Proteomes" id="UP000319976"/>
    </source>
</evidence>
<dbReference type="AlphaFoldDB" id="A0A517TBX9"/>